<dbReference type="KEGG" id="mbn:Mboo_1505"/>
<name>A7I8G2_METB6</name>
<dbReference type="eggNOG" id="arCOG08235">
    <property type="taxonomic scope" value="Archaea"/>
</dbReference>
<dbReference type="InterPro" id="IPR005297">
    <property type="entry name" value="Lipoprotein_repeat"/>
</dbReference>
<proteinExistence type="predicted"/>
<dbReference type="EMBL" id="CP000780">
    <property type="protein sequence ID" value="ABS56023.1"/>
    <property type="molecule type" value="Genomic_DNA"/>
</dbReference>
<gene>
    <name evidence="1" type="ordered locus">Mboo_1505</name>
</gene>
<sequence length="298" mass="31395" precursor="true">MNDHLILGVFLVLGAVLLITGCTQNAAPAQASQQVTQQLTAPASSDTVRVASSTLGNILVDAQGKSLYYFAADIPGSGASTCSGSCAGIWPVFYSNTITVSPPLVASDFSSFVRADGTSQTAYRGWPLYYFQGDSGAGDVSGENVNKDWFVVRPDETIMIAQRSTLGLYLTDRMGNTLYYFAKDTPATSACTAACLAKWPPFYAGTISAPSVLDPSAFGTVARADGRNQTAFMGMPLYYFANDTQPGETNGEGFNNLWYVANITGTIPAVPVAVPTAEPTPVPTTANPTQSIMSYGGY</sequence>
<dbReference type="GeneID" id="5410879"/>
<dbReference type="PANTHER" id="PTHR39335:SF1">
    <property type="entry name" value="BLL4220 PROTEIN"/>
    <property type="match status" value="1"/>
</dbReference>
<reference evidence="2" key="1">
    <citation type="journal article" date="2015" name="Microbiology">
        <title>Genome of Methanoregula boonei 6A8 reveals adaptations to oligotrophic peatland environments.</title>
        <authorList>
            <person name="Braeuer S."/>
            <person name="Cadillo-Quiroz H."/>
            <person name="Kyrpides N."/>
            <person name="Woyke T."/>
            <person name="Goodwin L."/>
            <person name="Detter C."/>
            <person name="Podell S."/>
            <person name="Yavitt J.B."/>
            <person name="Zinder S.H."/>
        </authorList>
    </citation>
    <scope>NUCLEOTIDE SEQUENCE [LARGE SCALE GENOMIC DNA]</scope>
    <source>
        <strain evidence="2">DSM 21154 / JCM 14090 / 6A8</strain>
    </source>
</reference>
<keyword evidence="2" id="KW-1185">Reference proteome</keyword>
<organism evidence="1 2">
    <name type="scientific">Methanoregula boonei (strain DSM 21154 / JCM 14090 / 6A8)</name>
    <dbReference type="NCBI Taxonomy" id="456442"/>
    <lineage>
        <taxon>Archaea</taxon>
        <taxon>Methanobacteriati</taxon>
        <taxon>Methanobacteriota</taxon>
        <taxon>Stenosarchaea group</taxon>
        <taxon>Methanomicrobia</taxon>
        <taxon>Methanomicrobiales</taxon>
        <taxon>Methanoregulaceae</taxon>
        <taxon>Methanoregula</taxon>
    </lineage>
</organism>
<dbReference type="Proteomes" id="UP000002408">
    <property type="component" value="Chromosome"/>
</dbReference>
<dbReference type="AlphaFoldDB" id="A7I8G2"/>
<dbReference type="RefSeq" id="WP_012107063.1">
    <property type="nucleotide sequence ID" value="NC_009712.1"/>
</dbReference>
<dbReference type="OrthoDB" id="206319at2157"/>
<evidence type="ECO:0000313" key="1">
    <source>
        <dbReference type="EMBL" id="ABS56023.1"/>
    </source>
</evidence>
<evidence type="ECO:0000313" key="2">
    <source>
        <dbReference type="Proteomes" id="UP000002408"/>
    </source>
</evidence>
<dbReference type="PANTHER" id="PTHR39335">
    <property type="entry name" value="BLL4220 PROTEIN"/>
    <property type="match status" value="1"/>
</dbReference>
<dbReference type="HOGENOM" id="CLU_058029_2_0_2"/>
<accession>A7I8G2</accession>
<evidence type="ECO:0008006" key="3">
    <source>
        <dbReference type="Google" id="ProtNLM"/>
    </source>
</evidence>
<protein>
    <recommendedName>
        <fullName evidence="3">Lipoprotein</fullName>
    </recommendedName>
</protein>
<dbReference type="GO" id="GO:0043448">
    <property type="term" value="P:alkane catabolic process"/>
    <property type="evidence" value="ECO:0007669"/>
    <property type="project" value="TreeGrafter"/>
</dbReference>
<dbReference type="Pfam" id="PF03640">
    <property type="entry name" value="Lipoprotein_15"/>
    <property type="match status" value="4"/>
</dbReference>
<dbReference type="STRING" id="456442.Mboo_1505"/>